<evidence type="ECO:0000313" key="3">
    <source>
        <dbReference type="EMBL" id="KAJ3035887.1"/>
    </source>
</evidence>
<dbReference type="AlphaFoldDB" id="A0AAD5S304"/>
<feature type="non-terminal residue" evidence="3">
    <location>
        <position position="268"/>
    </location>
</feature>
<keyword evidence="4" id="KW-1185">Reference proteome</keyword>
<dbReference type="GO" id="GO:0016765">
    <property type="term" value="F:transferase activity, transferring alkyl or aryl (other than methyl) groups"/>
    <property type="evidence" value="ECO:0007669"/>
    <property type="project" value="InterPro"/>
</dbReference>
<dbReference type="InterPro" id="IPR017795">
    <property type="entry name" value="ABBA_NscD-like"/>
</dbReference>
<name>A0AAD5S304_9FUNG</name>
<organism evidence="3 4">
    <name type="scientific">Rhizophlyctis rosea</name>
    <dbReference type="NCBI Taxonomy" id="64517"/>
    <lineage>
        <taxon>Eukaryota</taxon>
        <taxon>Fungi</taxon>
        <taxon>Fungi incertae sedis</taxon>
        <taxon>Chytridiomycota</taxon>
        <taxon>Chytridiomycota incertae sedis</taxon>
        <taxon>Chytridiomycetes</taxon>
        <taxon>Rhizophlyctidales</taxon>
        <taxon>Rhizophlyctidaceae</taxon>
        <taxon>Rhizophlyctis</taxon>
    </lineage>
</organism>
<dbReference type="EMBL" id="JADGJD010001995">
    <property type="protein sequence ID" value="KAJ3035887.1"/>
    <property type="molecule type" value="Genomic_DNA"/>
</dbReference>
<keyword evidence="1" id="KW-0808">Transferase</keyword>
<sequence length="268" mass="29383">MPTNPLLHRLAQLRKKLNNKLDAPAGRQHVSVTHTSKKSLSNDDSKQLSIVRPRASTISFPPPSRPDPATSIYPSPSDVKYFETLFEQQVTHFLNFCHSYTPLQKFTVLALAKRYIAPYLGPAPTVDPTTGGLVCPFPSYMCDDHSPIEYSIKFSQGEPMEVRFSVEPLSASCTNEDNLRITEKLLQDIAEVATEGFDPAPFEKLKSCIADANSRGRDGTPADQKFTQMMVALDFGGSGITVKGYCVSVLADLANPTGNIRQIGEFAG</sequence>
<comment type="caution">
    <text evidence="3">The sequence shown here is derived from an EMBL/GenBank/DDBJ whole genome shotgun (WGS) entry which is preliminary data.</text>
</comment>
<dbReference type="PANTHER" id="PTHR40627">
    <property type="entry name" value="INDOLE PRENYLTRANSFERASE TDIB-RELATED"/>
    <property type="match status" value="1"/>
</dbReference>
<evidence type="ECO:0000256" key="1">
    <source>
        <dbReference type="ARBA" id="ARBA00022679"/>
    </source>
</evidence>
<dbReference type="Pfam" id="PF11991">
    <property type="entry name" value="Trp_DMAT"/>
    <property type="match status" value="1"/>
</dbReference>
<reference evidence="3" key="1">
    <citation type="submission" date="2020-05" db="EMBL/GenBank/DDBJ databases">
        <title>Phylogenomic resolution of chytrid fungi.</title>
        <authorList>
            <person name="Stajich J.E."/>
            <person name="Amses K."/>
            <person name="Simmons R."/>
            <person name="Seto K."/>
            <person name="Myers J."/>
            <person name="Bonds A."/>
            <person name="Quandt C.A."/>
            <person name="Barry K."/>
            <person name="Liu P."/>
            <person name="Grigoriev I."/>
            <person name="Longcore J.E."/>
            <person name="James T.Y."/>
        </authorList>
    </citation>
    <scope>NUCLEOTIDE SEQUENCE</scope>
    <source>
        <strain evidence="3">JEL0318</strain>
    </source>
</reference>
<protein>
    <submittedName>
        <fullName evidence="3">Uncharacterized protein</fullName>
    </submittedName>
</protein>
<evidence type="ECO:0000313" key="4">
    <source>
        <dbReference type="Proteomes" id="UP001212841"/>
    </source>
</evidence>
<dbReference type="Proteomes" id="UP001212841">
    <property type="component" value="Unassembled WGS sequence"/>
</dbReference>
<proteinExistence type="predicted"/>
<evidence type="ECO:0000256" key="2">
    <source>
        <dbReference type="SAM" id="MobiDB-lite"/>
    </source>
</evidence>
<feature type="region of interest" description="Disordered" evidence="2">
    <location>
        <begin position="21"/>
        <end position="72"/>
    </location>
</feature>
<accession>A0AAD5S304</accession>
<dbReference type="GO" id="GO:0009820">
    <property type="term" value="P:alkaloid metabolic process"/>
    <property type="evidence" value="ECO:0007669"/>
    <property type="project" value="InterPro"/>
</dbReference>
<gene>
    <name evidence="3" type="ORF">HK097_003998</name>
</gene>
<dbReference type="PANTHER" id="PTHR40627:SF4">
    <property type="entry name" value="PRENYLTRANSFERASE ASQH1-RELATED"/>
    <property type="match status" value="1"/>
</dbReference>